<feature type="compositionally biased region" description="Low complexity" evidence="1">
    <location>
        <begin position="59"/>
        <end position="81"/>
    </location>
</feature>
<feature type="compositionally biased region" description="Pro residues" evidence="1">
    <location>
        <begin position="30"/>
        <end position="39"/>
    </location>
</feature>
<reference evidence="2 3" key="1">
    <citation type="journal article" date="2010" name="Cell">
        <title>The genome of Naegleria gruberi illuminates early eukaryotic versatility.</title>
        <authorList>
            <person name="Fritz-Laylin L.K."/>
            <person name="Prochnik S.E."/>
            <person name="Ginger M.L."/>
            <person name="Dacks J.B."/>
            <person name="Carpenter M.L."/>
            <person name="Field M.C."/>
            <person name="Kuo A."/>
            <person name="Paredez A."/>
            <person name="Chapman J."/>
            <person name="Pham J."/>
            <person name="Shu S."/>
            <person name="Neupane R."/>
            <person name="Cipriano M."/>
            <person name="Mancuso J."/>
            <person name="Tu H."/>
            <person name="Salamov A."/>
            <person name="Lindquist E."/>
            <person name="Shapiro H."/>
            <person name="Lucas S."/>
            <person name="Grigoriev I.V."/>
            <person name="Cande W.Z."/>
            <person name="Fulton C."/>
            <person name="Rokhsar D.S."/>
            <person name="Dawson S.C."/>
        </authorList>
    </citation>
    <scope>NUCLEOTIDE SEQUENCE [LARGE SCALE GENOMIC DNA]</scope>
    <source>
        <strain evidence="2 3">NEG-M</strain>
    </source>
</reference>
<dbReference type="VEuPathDB" id="AmoebaDB:NAEGRDRAFT_81683"/>
<evidence type="ECO:0000313" key="3">
    <source>
        <dbReference type="Proteomes" id="UP000006671"/>
    </source>
</evidence>
<dbReference type="InParanoid" id="D2VY80"/>
<organism evidence="3">
    <name type="scientific">Naegleria gruberi</name>
    <name type="common">Amoeba</name>
    <dbReference type="NCBI Taxonomy" id="5762"/>
    <lineage>
        <taxon>Eukaryota</taxon>
        <taxon>Discoba</taxon>
        <taxon>Heterolobosea</taxon>
        <taxon>Tetramitia</taxon>
        <taxon>Eutetramitia</taxon>
        <taxon>Vahlkampfiidae</taxon>
        <taxon>Naegleria</taxon>
    </lineage>
</organism>
<sequence>MKSCENYSLTLNHQQKSKPSEPQLSQTIRSPPPPHPPPNRIIEKVDYVKFSVVTFGRVGQQQQKKSNSNINNTSSIGGINKAAPKVRGRPKRKILQVGAIQMTIDSTEPITTCSSLANNHNDDAYIRVRRPSEHKSTCTSEDNIIIQPLSSPLFNNIIPRKTTTITTTNIATTTSERKHRTAITFQELLN</sequence>
<feature type="region of interest" description="Disordered" evidence="1">
    <location>
        <begin position="1"/>
        <end position="40"/>
    </location>
</feature>
<dbReference type="AlphaFoldDB" id="D2VY80"/>
<dbReference type="RefSeq" id="XP_002670947.1">
    <property type="nucleotide sequence ID" value="XM_002670901.1"/>
</dbReference>
<dbReference type="GeneID" id="8853884"/>
<name>D2VY80_NAEGR</name>
<feature type="compositionally biased region" description="Polar residues" evidence="1">
    <location>
        <begin position="20"/>
        <end position="29"/>
    </location>
</feature>
<accession>D2VY80</accession>
<protein>
    <submittedName>
        <fullName evidence="2">Predicted protein</fullName>
    </submittedName>
</protein>
<dbReference type="KEGG" id="ngr:NAEGRDRAFT_81683"/>
<evidence type="ECO:0000313" key="2">
    <source>
        <dbReference type="EMBL" id="EFC38203.1"/>
    </source>
</evidence>
<feature type="region of interest" description="Disordered" evidence="1">
    <location>
        <begin position="59"/>
        <end position="89"/>
    </location>
</feature>
<proteinExistence type="predicted"/>
<dbReference type="EMBL" id="GG738910">
    <property type="protein sequence ID" value="EFC38203.1"/>
    <property type="molecule type" value="Genomic_DNA"/>
</dbReference>
<feature type="compositionally biased region" description="Polar residues" evidence="1">
    <location>
        <begin position="1"/>
        <end position="14"/>
    </location>
</feature>
<evidence type="ECO:0000256" key="1">
    <source>
        <dbReference type="SAM" id="MobiDB-lite"/>
    </source>
</evidence>
<dbReference type="Proteomes" id="UP000006671">
    <property type="component" value="Unassembled WGS sequence"/>
</dbReference>
<gene>
    <name evidence="2" type="ORF">NAEGRDRAFT_81683</name>
</gene>
<keyword evidence="3" id="KW-1185">Reference proteome</keyword>